<dbReference type="Pfam" id="PF01514">
    <property type="entry name" value="YscJ_FliF"/>
    <property type="match status" value="1"/>
</dbReference>
<evidence type="ECO:0000256" key="6">
    <source>
        <dbReference type="ARBA" id="ARBA00022989"/>
    </source>
</evidence>
<evidence type="ECO:0000259" key="12">
    <source>
        <dbReference type="Pfam" id="PF01514"/>
    </source>
</evidence>
<dbReference type="PIRSF" id="PIRSF004862">
    <property type="entry name" value="FliF"/>
    <property type="match status" value="1"/>
</dbReference>
<evidence type="ECO:0000259" key="13">
    <source>
        <dbReference type="Pfam" id="PF08345"/>
    </source>
</evidence>
<evidence type="ECO:0000256" key="1">
    <source>
        <dbReference type="ARBA" id="ARBA00004117"/>
    </source>
</evidence>
<reference evidence="14 15" key="1">
    <citation type="journal article" date="2018" name="Nat. Biotechnol.">
        <title>A standardized bacterial taxonomy based on genome phylogeny substantially revises the tree of life.</title>
        <authorList>
            <person name="Parks D.H."/>
            <person name="Chuvochina M."/>
            <person name="Waite D.W."/>
            <person name="Rinke C."/>
            <person name="Skarshewski A."/>
            <person name="Chaumeil P.A."/>
            <person name="Hugenholtz P."/>
        </authorList>
    </citation>
    <scope>NUCLEOTIDE SEQUENCE [LARGE SCALE GENOMIC DNA]</scope>
    <source>
        <strain evidence="14">UBA8844</strain>
    </source>
</reference>
<dbReference type="PANTHER" id="PTHR30046">
    <property type="entry name" value="FLAGELLAR M-RING PROTEIN"/>
    <property type="match status" value="1"/>
</dbReference>
<dbReference type="NCBIfam" id="TIGR00206">
    <property type="entry name" value="fliF"/>
    <property type="match status" value="1"/>
</dbReference>
<dbReference type="PRINTS" id="PR01009">
    <property type="entry name" value="FLGMRINGFLIF"/>
</dbReference>
<dbReference type="Pfam" id="PF08345">
    <property type="entry name" value="YscJ_FliF_C"/>
    <property type="match status" value="1"/>
</dbReference>
<feature type="transmembrane region" description="Helical" evidence="11">
    <location>
        <begin position="20"/>
        <end position="38"/>
    </location>
</feature>
<evidence type="ECO:0000256" key="8">
    <source>
        <dbReference type="ARBA" id="ARBA00023143"/>
    </source>
</evidence>
<organism evidence="14 15">
    <name type="scientific">Gemmatimonas aurantiaca</name>
    <dbReference type="NCBI Taxonomy" id="173480"/>
    <lineage>
        <taxon>Bacteria</taxon>
        <taxon>Pseudomonadati</taxon>
        <taxon>Gemmatimonadota</taxon>
        <taxon>Gemmatimonadia</taxon>
        <taxon>Gemmatimonadales</taxon>
        <taxon>Gemmatimonadaceae</taxon>
        <taxon>Gemmatimonas</taxon>
    </lineage>
</organism>
<evidence type="ECO:0000256" key="2">
    <source>
        <dbReference type="ARBA" id="ARBA00004651"/>
    </source>
</evidence>
<feature type="transmembrane region" description="Helical" evidence="11">
    <location>
        <begin position="431"/>
        <end position="451"/>
    </location>
</feature>
<evidence type="ECO:0000256" key="5">
    <source>
        <dbReference type="ARBA" id="ARBA00022692"/>
    </source>
</evidence>
<dbReference type="Proteomes" id="UP000264071">
    <property type="component" value="Unassembled WGS sequence"/>
</dbReference>
<comment type="function">
    <text evidence="9">The M ring may be actively involved in energy transduction.</text>
</comment>
<dbReference type="InterPro" id="IPR000067">
    <property type="entry name" value="FlgMring_FliF"/>
</dbReference>
<dbReference type="GO" id="GO:0071973">
    <property type="term" value="P:bacterial-type flagellum-dependent cell motility"/>
    <property type="evidence" value="ECO:0007669"/>
    <property type="project" value="InterPro"/>
</dbReference>
<dbReference type="EMBL" id="DPIY01000001">
    <property type="protein sequence ID" value="HCT55789.1"/>
    <property type="molecule type" value="Genomic_DNA"/>
</dbReference>
<keyword evidence="14" id="KW-0969">Cilium</keyword>
<evidence type="ECO:0000256" key="7">
    <source>
        <dbReference type="ARBA" id="ARBA00023136"/>
    </source>
</evidence>
<keyword evidence="6 11" id="KW-1133">Transmembrane helix</keyword>
<feature type="region of interest" description="Disordered" evidence="10">
    <location>
        <begin position="284"/>
        <end position="303"/>
    </location>
</feature>
<dbReference type="GO" id="GO:0003774">
    <property type="term" value="F:cytoskeletal motor activity"/>
    <property type="evidence" value="ECO:0007669"/>
    <property type="project" value="InterPro"/>
</dbReference>
<comment type="subcellular location">
    <subcellularLocation>
        <location evidence="1 9">Bacterial flagellum basal body</location>
    </subcellularLocation>
    <subcellularLocation>
        <location evidence="2">Cell membrane</location>
        <topology evidence="2">Multi-pass membrane protein</topology>
    </subcellularLocation>
</comment>
<keyword evidence="14" id="KW-0966">Cell projection</keyword>
<evidence type="ECO:0000313" key="15">
    <source>
        <dbReference type="Proteomes" id="UP000264071"/>
    </source>
</evidence>
<gene>
    <name evidence="14" type="primary">fliF</name>
    <name evidence="14" type="ORF">DGD08_01110</name>
</gene>
<dbReference type="GO" id="GO:0005886">
    <property type="term" value="C:plasma membrane"/>
    <property type="evidence" value="ECO:0007669"/>
    <property type="project" value="UniProtKB-SubCell"/>
</dbReference>
<feature type="compositionally biased region" description="Polar residues" evidence="10">
    <location>
        <begin position="291"/>
        <end position="303"/>
    </location>
</feature>
<keyword evidence="14" id="KW-0282">Flagellum</keyword>
<keyword evidence="4" id="KW-1003">Cell membrane</keyword>
<evidence type="ECO:0000256" key="11">
    <source>
        <dbReference type="SAM" id="Phobius"/>
    </source>
</evidence>
<accession>A0A3D4V3T8</accession>
<feature type="domain" description="Flagellar M-ring N-terminal" evidence="12">
    <location>
        <begin position="39"/>
        <end position="213"/>
    </location>
</feature>
<evidence type="ECO:0000313" key="14">
    <source>
        <dbReference type="EMBL" id="HCT55789.1"/>
    </source>
</evidence>
<keyword evidence="7 11" id="KW-0472">Membrane</keyword>
<evidence type="ECO:0000256" key="9">
    <source>
        <dbReference type="PIRNR" id="PIRNR004862"/>
    </source>
</evidence>
<dbReference type="InterPro" id="IPR013556">
    <property type="entry name" value="Flag_M-ring_C"/>
</dbReference>
<evidence type="ECO:0000256" key="10">
    <source>
        <dbReference type="SAM" id="MobiDB-lite"/>
    </source>
</evidence>
<dbReference type="PANTHER" id="PTHR30046:SF0">
    <property type="entry name" value="FLAGELLAR M-RING PROTEIN"/>
    <property type="match status" value="1"/>
</dbReference>
<dbReference type="Gene3D" id="3.30.300.30">
    <property type="match status" value="1"/>
</dbReference>
<keyword evidence="5 11" id="KW-0812">Transmembrane</keyword>
<dbReference type="InterPro" id="IPR006182">
    <property type="entry name" value="FliF_N_dom"/>
</dbReference>
<feature type="domain" description="Flagellar M-ring C-terminal" evidence="13">
    <location>
        <begin position="246"/>
        <end position="401"/>
    </location>
</feature>
<proteinExistence type="inferred from homology"/>
<protein>
    <recommendedName>
        <fullName evidence="9">Flagellar M-ring protein</fullName>
    </recommendedName>
</protein>
<dbReference type="AlphaFoldDB" id="A0A3D4V3T8"/>
<comment type="similarity">
    <text evidence="3 9">Belongs to the FliF family.</text>
</comment>
<sequence>MNSLLESLTGRLGGARQAMIIAVGVVVTALVFGVSRWATKPTMVPLYADVPVEQVKAMTDKLTEAGITYELDRTGSTIMVQSADLARARVDLAAGTVPNSGRPGLELFDKPTWGMTDFTQKVNYRRALEGELERTISKMKDVKSVKVHLAIEDDQLFKQNERPSKASVTLAMNNSIAPRAEAVRGIASLVASSVGGLEPEHVTIVDERGEALTMEDDGSMAGLTSRQLSVQREAESYLEQKADKLLSSLVGSGNARVQVSASMNFDKVERTVQAVDPDRQAIATEQKAEVTPSNPQQGAGYSTTATSYENTRSVENFTGAVGNIKKLTVAVLVADRVVLPPAAPVPADSAAAAAAAALPPVAPTIETRTPDELTRIEALVRNALGVDSTRGDMISVVSAPFDMPAPVVAVKETNPVPTDLLGRIQSNPKPVVAIAALVVLLILALVTVVLLRPKKQQIEAPAVLPAAPAYAELPASTQMQQAMQEMLDEEPMDQMALIEEQRRQIVLPPPPTTPEREQAMATVDQRPDAALRVVRNWLRQ</sequence>
<comment type="caution">
    <text evidence="14">The sequence shown here is derived from an EMBL/GenBank/DDBJ whole genome shotgun (WGS) entry which is preliminary data.</text>
</comment>
<evidence type="ECO:0000256" key="3">
    <source>
        <dbReference type="ARBA" id="ARBA00007971"/>
    </source>
</evidence>
<dbReference type="OMA" id="SNFRVQV"/>
<dbReference type="GO" id="GO:0009431">
    <property type="term" value="C:bacterial-type flagellum basal body, MS ring"/>
    <property type="evidence" value="ECO:0007669"/>
    <property type="project" value="InterPro"/>
</dbReference>
<dbReference type="InterPro" id="IPR045851">
    <property type="entry name" value="AMP-bd_C_sf"/>
</dbReference>
<dbReference type="InterPro" id="IPR043427">
    <property type="entry name" value="YscJ/FliF"/>
</dbReference>
<evidence type="ECO:0000256" key="4">
    <source>
        <dbReference type="ARBA" id="ARBA00022475"/>
    </source>
</evidence>
<name>A0A3D4V3T8_9BACT</name>
<keyword evidence="8 9" id="KW-0975">Bacterial flagellum</keyword>